<keyword evidence="7 10" id="KW-1133">Transmembrane helix</keyword>
<sequence>MRSQRLIVATALLGAASAFKDASPFFMLSSDVITQDLPTSVQIDSASNVEAAVKSLVASSCGSYQHFLFLHQDGLTAADFKQSPHVMPHLNKRMARDDKEVSKVEISNVIGSQDALRLQEYVVEACSGFDSKNLKRSATKLEFAQYKSDGGRQETSYYRFAPEQGKEMDKQLAAHDEKVEEILKSFDTAKESWILIYTSSPPASVSIDEGSVYEMDEPYPSSFHQDLKRANPELAQRSDVSAQESLDNLDQNVPLFEKYQYFTPGLFMGLFASFFLLIPVYIGVSALANLEVSYMAFSKEMGPAAQNKGKQS</sequence>
<evidence type="ECO:0000256" key="4">
    <source>
        <dbReference type="ARBA" id="ARBA00022692"/>
    </source>
</evidence>
<evidence type="ECO:0000256" key="11">
    <source>
        <dbReference type="SAM" id="SignalP"/>
    </source>
</evidence>
<reference evidence="13" key="1">
    <citation type="journal article" date="2020" name="Stud. Mycol.">
        <title>101 Dothideomycetes genomes: a test case for predicting lifestyles and emergence of pathogens.</title>
        <authorList>
            <person name="Haridas S."/>
            <person name="Albert R."/>
            <person name="Binder M."/>
            <person name="Bloem J."/>
            <person name="Labutti K."/>
            <person name="Salamov A."/>
            <person name="Andreopoulos B."/>
            <person name="Baker S."/>
            <person name="Barry K."/>
            <person name="Bills G."/>
            <person name="Bluhm B."/>
            <person name="Cannon C."/>
            <person name="Castanera R."/>
            <person name="Culley D."/>
            <person name="Daum C."/>
            <person name="Ezra D."/>
            <person name="Gonzalez J."/>
            <person name="Henrissat B."/>
            <person name="Kuo A."/>
            <person name="Liang C."/>
            <person name="Lipzen A."/>
            <person name="Lutzoni F."/>
            <person name="Magnuson J."/>
            <person name="Mondo S."/>
            <person name="Nolan M."/>
            <person name="Ohm R."/>
            <person name="Pangilinan J."/>
            <person name="Park H.-J."/>
            <person name="Ramirez L."/>
            <person name="Alfaro M."/>
            <person name="Sun H."/>
            <person name="Tritt A."/>
            <person name="Yoshinaga Y."/>
            <person name="Zwiers L.-H."/>
            <person name="Turgeon B."/>
            <person name="Goodwin S."/>
            <person name="Spatafora J."/>
            <person name="Crous P."/>
            <person name="Grigoriev I."/>
        </authorList>
    </citation>
    <scope>NUCLEOTIDE SEQUENCE</scope>
    <source>
        <strain evidence="13">CBS 116435</strain>
    </source>
</reference>
<keyword evidence="14" id="KW-1185">Reference proteome</keyword>
<accession>A0A9P4QIF6</accession>
<dbReference type="InterPro" id="IPR037654">
    <property type="entry name" value="Big1"/>
</dbReference>
<evidence type="ECO:0000256" key="5">
    <source>
        <dbReference type="ARBA" id="ARBA00022729"/>
    </source>
</evidence>
<dbReference type="Pfam" id="PF20520">
    <property type="entry name" value="Ac45-VOA1_TM"/>
    <property type="match status" value="1"/>
</dbReference>
<evidence type="ECO:0000256" key="8">
    <source>
        <dbReference type="ARBA" id="ARBA00023136"/>
    </source>
</evidence>
<evidence type="ECO:0000256" key="9">
    <source>
        <dbReference type="ARBA" id="ARBA00023316"/>
    </source>
</evidence>
<feature type="domain" description="V-type proton ATPase subunit S1/VOA1 transmembrane" evidence="12">
    <location>
        <begin position="260"/>
        <end position="299"/>
    </location>
</feature>
<keyword evidence="9" id="KW-0961">Cell wall biogenesis/degradation</keyword>
<evidence type="ECO:0000313" key="13">
    <source>
        <dbReference type="EMBL" id="KAF2725466.1"/>
    </source>
</evidence>
<keyword evidence="8 10" id="KW-0472">Membrane</keyword>
<organism evidence="13 14">
    <name type="scientific">Polychaeton citri CBS 116435</name>
    <dbReference type="NCBI Taxonomy" id="1314669"/>
    <lineage>
        <taxon>Eukaryota</taxon>
        <taxon>Fungi</taxon>
        <taxon>Dikarya</taxon>
        <taxon>Ascomycota</taxon>
        <taxon>Pezizomycotina</taxon>
        <taxon>Dothideomycetes</taxon>
        <taxon>Dothideomycetidae</taxon>
        <taxon>Capnodiales</taxon>
        <taxon>Capnodiaceae</taxon>
        <taxon>Polychaeton</taxon>
    </lineage>
</organism>
<evidence type="ECO:0000256" key="10">
    <source>
        <dbReference type="SAM" id="Phobius"/>
    </source>
</evidence>
<keyword evidence="5 11" id="KW-0732">Signal</keyword>
<keyword evidence="4 10" id="KW-0812">Transmembrane</keyword>
<dbReference type="InterPro" id="IPR046756">
    <property type="entry name" value="VAS1/VOA1_TM"/>
</dbReference>
<evidence type="ECO:0000256" key="2">
    <source>
        <dbReference type="ARBA" id="ARBA00008203"/>
    </source>
</evidence>
<evidence type="ECO:0000256" key="1">
    <source>
        <dbReference type="ARBA" id="ARBA00004115"/>
    </source>
</evidence>
<feature type="signal peptide" evidence="11">
    <location>
        <begin position="1"/>
        <end position="18"/>
    </location>
</feature>
<feature type="transmembrane region" description="Helical" evidence="10">
    <location>
        <begin position="266"/>
        <end position="290"/>
    </location>
</feature>
<dbReference type="GO" id="GO:0006078">
    <property type="term" value="P:(1-&gt;6)-beta-D-glucan biosynthetic process"/>
    <property type="evidence" value="ECO:0007669"/>
    <property type="project" value="TreeGrafter"/>
</dbReference>
<dbReference type="PANTHER" id="PTHR28285">
    <property type="entry name" value="PROTEIN BIG1"/>
    <property type="match status" value="1"/>
</dbReference>
<evidence type="ECO:0000313" key="14">
    <source>
        <dbReference type="Proteomes" id="UP000799441"/>
    </source>
</evidence>
<comment type="similarity">
    <text evidence="2">Belongs to the BIG1 family.</text>
</comment>
<dbReference type="GO" id="GO:0009272">
    <property type="term" value="P:fungal-type cell wall biogenesis"/>
    <property type="evidence" value="ECO:0007669"/>
    <property type="project" value="TreeGrafter"/>
</dbReference>
<comment type="subcellular location">
    <subcellularLocation>
        <location evidence="1">Endoplasmic reticulum membrane</location>
        <topology evidence="1">Single-pass type I membrane protein</topology>
    </subcellularLocation>
</comment>
<dbReference type="PANTHER" id="PTHR28285:SF1">
    <property type="entry name" value="PROTEIN BIG1"/>
    <property type="match status" value="1"/>
</dbReference>
<protein>
    <recommendedName>
        <fullName evidence="3">Protein BIG1</fullName>
    </recommendedName>
</protein>
<dbReference type="AlphaFoldDB" id="A0A9P4QIF6"/>
<evidence type="ECO:0000256" key="7">
    <source>
        <dbReference type="ARBA" id="ARBA00022989"/>
    </source>
</evidence>
<keyword evidence="6" id="KW-0256">Endoplasmic reticulum</keyword>
<evidence type="ECO:0000259" key="12">
    <source>
        <dbReference type="Pfam" id="PF20520"/>
    </source>
</evidence>
<feature type="chain" id="PRO_5040379461" description="Protein BIG1" evidence="11">
    <location>
        <begin position="19"/>
        <end position="312"/>
    </location>
</feature>
<gene>
    <name evidence="13" type="ORF">K431DRAFT_309105</name>
</gene>
<dbReference type="GO" id="GO:0005789">
    <property type="term" value="C:endoplasmic reticulum membrane"/>
    <property type="evidence" value="ECO:0007669"/>
    <property type="project" value="UniProtKB-SubCell"/>
</dbReference>
<dbReference type="OrthoDB" id="9985059at2759"/>
<dbReference type="Proteomes" id="UP000799441">
    <property type="component" value="Unassembled WGS sequence"/>
</dbReference>
<proteinExistence type="inferred from homology"/>
<comment type="caution">
    <text evidence="13">The sequence shown here is derived from an EMBL/GenBank/DDBJ whole genome shotgun (WGS) entry which is preliminary data.</text>
</comment>
<name>A0A9P4QIF6_9PEZI</name>
<dbReference type="EMBL" id="MU003767">
    <property type="protein sequence ID" value="KAF2725466.1"/>
    <property type="molecule type" value="Genomic_DNA"/>
</dbReference>
<evidence type="ECO:0000256" key="6">
    <source>
        <dbReference type="ARBA" id="ARBA00022824"/>
    </source>
</evidence>
<dbReference type="GO" id="GO:0071555">
    <property type="term" value="P:cell wall organization"/>
    <property type="evidence" value="ECO:0007669"/>
    <property type="project" value="UniProtKB-KW"/>
</dbReference>
<evidence type="ECO:0000256" key="3">
    <source>
        <dbReference type="ARBA" id="ARBA00022089"/>
    </source>
</evidence>